<evidence type="ECO:0000313" key="2">
    <source>
        <dbReference type="Proteomes" id="UP001243286"/>
    </source>
</evidence>
<dbReference type="RefSeq" id="WP_282357137.1">
    <property type="nucleotide sequence ID" value="NZ_JASBQV010000031.1"/>
</dbReference>
<name>A0ABT6R5D1_9BACL</name>
<protein>
    <submittedName>
        <fullName evidence="1">Uncharacterized protein</fullName>
    </submittedName>
</protein>
<gene>
    <name evidence="1" type="ORF">QK289_14215</name>
</gene>
<organism evidence="1 2">
    <name type="scientific">Exiguobacterium antarcticum</name>
    <dbReference type="NCBI Taxonomy" id="132920"/>
    <lineage>
        <taxon>Bacteria</taxon>
        <taxon>Bacillati</taxon>
        <taxon>Bacillota</taxon>
        <taxon>Bacilli</taxon>
        <taxon>Bacillales</taxon>
        <taxon>Bacillales Family XII. Incertae Sedis</taxon>
        <taxon>Exiguobacterium</taxon>
    </lineage>
</organism>
<keyword evidence="2" id="KW-1185">Reference proteome</keyword>
<accession>A0ABT6R5D1</accession>
<proteinExistence type="predicted"/>
<sequence length="115" mass="13837">MDWNERPMKFQVIHTNSNEVVAFREAYEVEEYLCDMASERYLWTPVFQGYESEEGQFTLGIHEDTFDSEPDDQGYVCYSVSGERIWYIEGYSFHDDDEFWEVFQDQFHVKVETIV</sequence>
<comment type="caution">
    <text evidence="1">The sequence shown here is derived from an EMBL/GenBank/DDBJ whole genome shotgun (WGS) entry which is preliminary data.</text>
</comment>
<reference evidence="1 2" key="1">
    <citation type="submission" date="2023-04" db="EMBL/GenBank/DDBJ databases">
        <title>Antarctic isolates genomes.</title>
        <authorList>
            <person name="Dimov S.G."/>
        </authorList>
    </citation>
    <scope>NUCLEOTIDE SEQUENCE [LARGE SCALE GENOMIC DNA]</scope>
    <source>
        <strain evidence="1 2">AL19</strain>
    </source>
</reference>
<dbReference type="Proteomes" id="UP001243286">
    <property type="component" value="Unassembled WGS sequence"/>
</dbReference>
<dbReference type="EMBL" id="JASBQV010000031">
    <property type="protein sequence ID" value="MDI3236165.1"/>
    <property type="molecule type" value="Genomic_DNA"/>
</dbReference>
<evidence type="ECO:0000313" key="1">
    <source>
        <dbReference type="EMBL" id="MDI3236165.1"/>
    </source>
</evidence>